<proteinExistence type="predicted"/>
<sequence>VVHTGQKRMIINIYKDIIIAEPDITYENLMVKVSKLSKIGLGTVKKTIAQYKRTGNVSSPINKKKRQTVVDKVDDFDKNAIRQKIHAFWFRREIPTLLKMIQVVNDDPDLPNFSRSSFQRLLKSMQFEYTKRDRNSALTEREDLVAWRRSYISDIRRYRQEGRTIYFLDETWVNAGDCSSKVWVDQTIQSHRDAFLRGLTTGTRNPTGKGKRLIVVHIGSAEGFVAGGFLCFESKKNTSDYHDEMNGDTFFEWFSGILPLLKDNSVIVMDNAPYHSVKTEKSPTSTWKKAAIIEWLESKGVETNPSMIKFELLKTVREIKHKYDLYVVDEEAKNQNKIVLRLPPYHCELNPIELAWSVVKGHVKKNNTTFKINDVRQLLNDGIDKVTPEMWSNFVSHAIKEEDKFWQVDYITDEILDEQEQSHVLTITGLTTFDSENSD</sequence>
<evidence type="ECO:0000313" key="2">
    <source>
        <dbReference type="EMBL" id="KAF0704117.1"/>
    </source>
</evidence>
<dbReference type="InterPro" id="IPR038717">
    <property type="entry name" value="Tc1-like_DDE_dom"/>
</dbReference>
<keyword evidence="3" id="KW-1185">Reference proteome</keyword>
<gene>
    <name evidence="2" type="ORF">FWK35_00038716</name>
</gene>
<dbReference type="PANTHER" id="PTHR33939">
    <property type="entry name" value="PROTEIN CBG22215"/>
    <property type="match status" value="1"/>
</dbReference>
<evidence type="ECO:0000313" key="3">
    <source>
        <dbReference type="Proteomes" id="UP000478052"/>
    </source>
</evidence>
<dbReference type="PANTHER" id="PTHR33939:SF1">
    <property type="entry name" value="DUF4371 DOMAIN-CONTAINING PROTEIN"/>
    <property type="match status" value="1"/>
</dbReference>
<dbReference type="Pfam" id="PF13358">
    <property type="entry name" value="DDE_3"/>
    <property type="match status" value="1"/>
</dbReference>
<name>A0A6G0VPG6_APHCR</name>
<accession>A0A6G0VPG6</accession>
<evidence type="ECO:0000259" key="1">
    <source>
        <dbReference type="Pfam" id="PF13358"/>
    </source>
</evidence>
<protein>
    <submittedName>
        <fullName evidence="2">DDE 3 domain-containing protein</fullName>
    </submittedName>
</protein>
<dbReference type="GO" id="GO:0003676">
    <property type="term" value="F:nucleic acid binding"/>
    <property type="evidence" value="ECO:0007669"/>
    <property type="project" value="InterPro"/>
</dbReference>
<dbReference type="OrthoDB" id="8196420at2759"/>
<dbReference type="Proteomes" id="UP000478052">
    <property type="component" value="Unassembled WGS sequence"/>
</dbReference>
<comment type="caution">
    <text evidence="2">The sequence shown here is derived from an EMBL/GenBank/DDBJ whole genome shotgun (WGS) entry which is preliminary data.</text>
</comment>
<reference evidence="2 3" key="1">
    <citation type="submission" date="2019-08" db="EMBL/GenBank/DDBJ databases">
        <title>Whole genome of Aphis craccivora.</title>
        <authorList>
            <person name="Voronova N.V."/>
            <person name="Shulinski R.S."/>
            <person name="Bandarenka Y.V."/>
            <person name="Zhorov D.G."/>
            <person name="Warner D."/>
        </authorList>
    </citation>
    <scope>NUCLEOTIDE SEQUENCE [LARGE SCALE GENOMIC DNA]</scope>
    <source>
        <strain evidence="2">180601</strain>
        <tissue evidence="2">Whole Body</tissue>
    </source>
</reference>
<dbReference type="InterPro" id="IPR036397">
    <property type="entry name" value="RNaseH_sf"/>
</dbReference>
<dbReference type="AlphaFoldDB" id="A0A6G0VPG6"/>
<organism evidence="2 3">
    <name type="scientific">Aphis craccivora</name>
    <name type="common">Cowpea aphid</name>
    <dbReference type="NCBI Taxonomy" id="307492"/>
    <lineage>
        <taxon>Eukaryota</taxon>
        <taxon>Metazoa</taxon>
        <taxon>Ecdysozoa</taxon>
        <taxon>Arthropoda</taxon>
        <taxon>Hexapoda</taxon>
        <taxon>Insecta</taxon>
        <taxon>Pterygota</taxon>
        <taxon>Neoptera</taxon>
        <taxon>Paraneoptera</taxon>
        <taxon>Hemiptera</taxon>
        <taxon>Sternorrhyncha</taxon>
        <taxon>Aphidomorpha</taxon>
        <taxon>Aphidoidea</taxon>
        <taxon>Aphididae</taxon>
        <taxon>Aphidini</taxon>
        <taxon>Aphis</taxon>
        <taxon>Aphis</taxon>
    </lineage>
</organism>
<dbReference type="Gene3D" id="3.30.420.10">
    <property type="entry name" value="Ribonuclease H-like superfamily/Ribonuclease H"/>
    <property type="match status" value="1"/>
</dbReference>
<feature type="non-terminal residue" evidence="2">
    <location>
        <position position="1"/>
    </location>
</feature>
<feature type="domain" description="Tc1-like transposase DDE" evidence="1">
    <location>
        <begin position="205"/>
        <end position="368"/>
    </location>
</feature>
<dbReference type="EMBL" id="VUJU01013650">
    <property type="protein sequence ID" value="KAF0704117.1"/>
    <property type="molecule type" value="Genomic_DNA"/>
</dbReference>